<dbReference type="Gene3D" id="3.40.190.10">
    <property type="entry name" value="Periplasmic binding protein-like II"/>
    <property type="match status" value="1"/>
</dbReference>
<evidence type="ECO:0000256" key="1">
    <source>
        <dbReference type="ARBA" id="ARBA00004418"/>
    </source>
</evidence>
<accession>A0ABZ2BXM8</accession>
<dbReference type="Gene3D" id="3.10.105.10">
    <property type="entry name" value="Dipeptide-binding Protein, Domain 3"/>
    <property type="match status" value="1"/>
</dbReference>
<reference evidence="5 6" key="1">
    <citation type="submission" date="2015-07" db="EMBL/GenBank/DDBJ databases">
        <authorList>
            <person name="Voget S."/>
            <person name="Dogs M."/>
            <person name="Brinkhoff T.H."/>
            <person name="Daniel R."/>
        </authorList>
    </citation>
    <scope>NUCLEOTIDE SEQUENCE [LARGE SCALE GENOMIC DNA]</scope>
    <source>
        <strain evidence="5 6">B14</strain>
    </source>
</reference>
<dbReference type="InterPro" id="IPR000914">
    <property type="entry name" value="SBP_5_dom"/>
</dbReference>
<dbReference type="Pfam" id="PF00496">
    <property type="entry name" value="SBP_bac_5"/>
    <property type="match status" value="1"/>
</dbReference>
<feature type="signal peptide" evidence="3">
    <location>
        <begin position="1"/>
        <end position="20"/>
    </location>
</feature>
<dbReference type="PANTHER" id="PTHR30290">
    <property type="entry name" value="PERIPLASMIC BINDING COMPONENT OF ABC TRANSPORTER"/>
    <property type="match status" value="1"/>
</dbReference>
<keyword evidence="6" id="KW-1185">Reference proteome</keyword>
<feature type="domain" description="Solute-binding protein family 5" evidence="4">
    <location>
        <begin position="140"/>
        <end position="547"/>
    </location>
</feature>
<dbReference type="EMBL" id="CP143423">
    <property type="protein sequence ID" value="WVX50066.1"/>
    <property type="molecule type" value="Genomic_DNA"/>
</dbReference>
<comment type="similarity">
    <text evidence="2">Belongs to the bacterial solute-binding protein 5 family.</text>
</comment>
<name>A0ABZ2BXM8_9RHOB</name>
<reference evidence="6" key="2">
    <citation type="submission" date="2024-01" db="EMBL/GenBank/DDBJ databases">
        <title>Roseobacter fucihabitans sp. nov., isolated from the brown alga Fucus spiralis.</title>
        <authorList>
            <person name="Hahnke S."/>
            <person name="Berger M."/>
            <person name="Schlingloff A."/>
            <person name="Athale I."/>
            <person name="Neumann-Schaal M."/>
            <person name="Adenaya A."/>
            <person name="Poehlein A."/>
            <person name="Daniel R."/>
            <person name="Pertersen J."/>
            <person name="Brinkhoff T."/>
        </authorList>
    </citation>
    <scope>NUCLEOTIDE SEQUENCE [LARGE SCALE GENOMIC DNA]</scope>
    <source>
        <strain evidence="6">B14</strain>
    </source>
</reference>
<organism evidence="5 6">
    <name type="scientific">Roseobacter fucihabitans</name>
    <dbReference type="NCBI Taxonomy" id="1537242"/>
    <lineage>
        <taxon>Bacteria</taxon>
        <taxon>Pseudomonadati</taxon>
        <taxon>Pseudomonadota</taxon>
        <taxon>Alphaproteobacteria</taxon>
        <taxon>Rhodobacterales</taxon>
        <taxon>Roseobacteraceae</taxon>
        <taxon>Roseobacter</taxon>
    </lineage>
</organism>
<evidence type="ECO:0000256" key="3">
    <source>
        <dbReference type="SAM" id="SignalP"/>
    </source>
</evidence>
<evidence type="ECO:0000259" key="4">
    <source>
        <dbReference type="Pfam" id="PF00496"/>
    </source>
</evidence>
<keyword evidence="3" id="KW-0732">Signal</keyword>
<dbReference type="Proteomes" id="UP001318682">
    <property type="component" value="Chromosome"/>
</dbReference>
<evidence type="ECO:0000313" key="6">
    <source>
        <dbReference type="Proteomes" id="UP001318682"/>
    </source>
</evidence>
<proteinExistence type="inferred from homology"/>
<comment type="subcellular location">
    <subcellularLocation>
        <location evidence="1">Periplasm</location>
    </subcellularLocation>
</comment>
<dbReference type="PANTHER" id="PTHR30290:SF62">
    <property type="entry name" value="OLIGOPEPTIDE ABC TRANSPORTER, PERIPLASMIC OLIGOPEPTIDE-BINDING PROTEIN"/>
    <property type="match status" value="1"/>
</dbReference>
<sequence length="670" mass="76073">MLKPLALLLLMLALPLSAQAQIQVARSEAPVAQPKSTAPKMQTATSELLAAPPQESSFWQKEVANGNLPPVTARMPREPLVVDLPAKGRSFGEQGGTLRTLVSRSKDVRQMVVYGYARLVGYDQDYNLYADILRDIEVVEGRKFTLHLRKGHRWSDGHPFTSADFEYWWKHVAQNIEISPAGPPQHMIMDGVLAEMTFPDAHTVVIEWPTPHPQFLQLLAQASPFFIYRPAHYLKQFHAEFTDAKTLKRAVKKARLRSWAPLHNDRDNMYKFDNPELPTLQPWMNATGTKSSRHLFVRNPYYHRMDARGVQLPYIDIVEMTIVGGGLIAAKANAGEVDLQARGLDFPDISILKKGETDGAGYRTLLWANGAANQITIYPNLNFADPVWRDVIRDVRFRRALSLGIDRRMINRALYFGLAKEGGMTALAQSPFFDPANLFSWSIYYPAKANALLNEMGLVERTADGIRKLPDGRPMEFVIETAGERQEVENALAIITDTWREIGIKLIMRPLDRDILRNRVYSGLSMSAVWFGWDNGLPQPYTPPEYLAPTHQEFFAWPKWGQYYQTGGEVGEAPDMPAAKRLMQLSWDWDHTTDIEKRAAIWREMLAIHADEQFGIGILAEAPQPVVVSDRLRNVPEVAKWAWDPGAHFGIHRIDEFYYDDPFQQLTKSQ</sequence>
<dbReference type="SUPFAM" id="SSF53850">
    <property type="entry name" value="Periplasmic binding protein-like II"/>
    <property type="match status" value="1"/>
</dbReference>
<evidence type="ECO:0000256" key="2">
    <source>
        <dbReference type="ARBA" id="ARBA00005695"/>
    </source>
</evidence>
<evidence type="ECO:0000313" key="5">
    <source>
        <dbReference type="EMBL" id="WVX50066.1"/>
    </source>
</evidence>
<feature type="chain" id="PRO_5047275012" evidence="3">
    <location>
        <begin position="21"/>
        <end position="670"/>
    </location>
</feature>
<dbReference type="InterPro" id="IPR039424">
    <property type="entry name" value="SBP_5"/>
</dbReference>
<gene>
    <name evidence="5" type="primary">agpA</name>
    <name evidence="5" type="ORF">ROLI_031620</name>
</gene>
<protein>
    <submittedName>
        <fullName evidence="5">Periplasmic alpha-galactoside-binding protein</fullName>
    </submittedName>
</protein>
<dbReference type="CDD" id="cd08500">
    <property type="entry name" value="PBP2_NikA_DppA_OppA_like_4"/>
    <property type="match status" value="1"/>
</dbReference>